<dbReference type="AlphaFoldDB" id="A0A3M7QEW5"/>
<keyword evidence="1" id="KW-0812">Transmembrane</keyword>
<accession>A0A3M7QEW5</accession>
<proteinExistence type="predicted"/>
<evidence type="ECO:0000313" key="3">
    <source>
        <dbReference type="Proteomes" id="UP000276133"/>
    </source>
</evidence>
<name>A0A3M7QEW5_BRAPC</name>
<organism evidence="2 3">
    <name type="scientific">Brachionus plicatilis</name>
    <name type="common">Marine rotifer</name>
    <name type="synonym">Brachionus muelleri</name>
    <dbReference type="NCBI Taxonomy" id="10195"/>
    <lineage>
        <taxon>Eukaryota</taxon>
        <taxon>Metazoa</taxon>
        <taxon>Spiralia</taxon>
        <taxon>Gnathifera</taxon>
        <taxon>Rotifera</taxon>
        <taxon>Eurotatoria</taxon>
        <taxon>Monogononta</taxon>
        <taxon>Pseudotrocha</taxon>
        <taxon>Ploima</taxon>
        <taxon>Brachionidae</taxon>
        <taxon>Brachionus</taxon>
    </lineage>
</organism>
<keyword evidence="1" id="KW-1133">Transmembrane helix</keyword>
<dbReference type="Proteomes" id="UP000276133">
    <property type="component" value="Unassembled WGS sequence"/>
</dbReference>
<evidence type="ECO:0000256" key="1">
    <source>
        <dbReference type="SAM" id="Phobius"/>
    </source>
</evidence>
<sequence>METHKTFELHTIGKIQNYMNFNLNFDHLIMIMNFKLPILRLFLRYFMQEMSEKNCYNQSSLLEGSTEDRNHKKLNLPQF</sequence>
<evidence type="ECO:0000313" key="2">
    <source>
        <dbReference type="EMBL" id="RNA09742.1"/>
    </source>
</evidence>
<comment type="caution">
    <text evidence="2">The sequence shown here is derived from an EMBL/GenBank/DDBJ whole genome shotgun (WGS) entry which is preliminary data.</text>
</comment>
<keyword evidence="1" id="KW-0472">Membrane</keyword>
<gene>
    <name evidence="2" type="ORF">BpHYR1_023009</name>
</gene>
<feature type="transmembrane region" description="Helical" evidence="1">
    <location>
        <begin position="27"/>
        <end position="43"/>
    </location>
</feature>
<reference evidence="2 3" key="1">
    <citation type="journal article" date="2018" name="Sci. Rep.">
        <title>Genomic signatures of local adaptation to the degree of environmental predictability in rotifers.</title>
        <authorList>
            <person name="Franch-Gras L."/>
            <person name="Hahn C."/>
            <person name="Garcia-Roger E.M."/>
            <person name="Carmona M.J."/>
            <person name="Serra M."/>
            <person name="Gomez A."/>
        </authorList>
    </citation>
    <scope>NUCLEOTIDE SEQUENCE [LARGE SCALE GENOMIC DNA]</scope>
    <source>
        <strain evidence="2">HYR1</strain>
    </source>
</reference>
<keyword evidence="3" id="KW-1185">Reference proteome</keyword>
<dbReference type="EMBL" id="REGN01006373">
    <property type="protein sequence ID" value="RNA09742.1"/>
    <property type="molecule type" value="Genomic_DNA"/>
</dbReference>
<protein>
    <submittedName>
        <fullName evidence="2">Uncharacterized protein</fullName>
    </submittedName>
</protein>